<reference evidence="1" key="3">
    <citation type="submission" date="2025-09" db="UniProtKB">
        <authorList>
            <consortium name="Ensembl"/>
        </authorList>
    </citation>
    <scope>IDENTIFICATION</scope>
</reference>
<accession>A0A493SSW4</accession>
<protein>
    <submittedName>
        <fullName evidence="1">Uncharacterized protein</fullName>
    </submittedName>
</protein>
<evidence type="ECO:0000313" key="1">
    <source>
        <dbReference type="Ensembl" id="ENSAPLP00000016598.1"/>
    </source>
</evidence>
<reference evidence="1 2" key="1">
    <citation type="submission" date="2017-10" db="EMBL/GenBank/DDBJ databases">
        <title>A new Pekin duck reference genome.</title>
        <authorList>
            <person name="Hou Z.-C."/>
            <person name="Zhou Z.-K."/>
            <person name="Zhu F."/>
            <person name="Hou S.-S."/>
        </authorList>
    </citation>
    <scope>NUCLEOTIDE SEQUENCE [LARGE SCALE GENOMIC DNA]</scope>
</reference>
<dbReference type="Proteomes" id="UP000016666">
    <property type="component" value="Chromosome 3"/>
</dbReference>
<evidence type="ECO:0000313" key="2">
    <source>
        <dbReference type="Proteomes" id="UP000016666"/>
    </source>
</evidence>
<sequence>MEACAVICVSRTVRSSVSTVLAKRQIKQCHLISIQISSYKGGEEKEQEEIAADQR</sequence>
<reference evidence="1" key="2">
    <citation type="submission" date="2025-08" db="UniProtKB">
        <authorList>
            <consortium name="Ensembl"/>
        </authorList>
    </citation>
    <scope>IDENTIFICATION</scope>
</reference>
<proteinExistence type="predicted"/>
<dbReference type="Ensembl" id="ENSAPLT00000017521.1">
    <property type="protein sequence ID" value="ENSAPLP00000016598.1"/>
    <property type="gene ID" value="ENSAPLG00000019590.1"/>
</dbReference>
<dbReference type="AlphaFoldDB" id="A0A493SSW4"/>
<keyword evidence="2" id="KW-1185">Reference proteome</keyword>
<organism evidence="1 2">
    <name type="scientific">Anas platyrhynchos platyrhynchos</name>
    <name type="common">Northern mallard</name>
    <dbReference type="NCBI Taxonomy" id="8840"/>
    <lineage>
        <taxon>Eukaryota</taxon>
        <taxon>Metazoa</taxon>
        <taxon>Chordata</taxon>
        <taxon>Craniata</taxon>
        <taxon>Vertebrata</taxon>
        <taxon>Euteleostomi</taxon>
        <taxon>Archelosauria</taxon>
        <taxon>Archosauria</taxon>
        <taxon>Dinosauria</taxon>
        <taxon>Saurischia</taxon>
        <taxon>Theropoda</taxon>
        <taxon>Coelurosauria</taxon>
        <taxon>Aves</taxon>
        <taxon>Neognathae</taxon>
        <taxon>Galloanserae</taxon>
        <taxon>Anseriformes</taxon>
        <taxon>Anatidae</taxon>
        <taxon>Anatinae</taxon>
        <taxon>Anas</taxon>
    </lineage>
</organism>
<name>A0A493SSW4_ANAPP</name>